<protein>
    <submittedName>
        <fullName evidence="2">Nucleoside triphosphate pyrophosphohydrolase</fullName>
    </submittedName>
</protein>
<comment type="caution">
    <text evidence="2">The sequence shown here is derived from an EMBL/GenBank/DDBJ whole genome shotgun (WGS) entry which is preliminary data.</text>
</comment>
<proteinExistence type="predicted"/>
<keyword evidence="1" id="KW-0175">Coiled coil</keyword>
<dbReference type="Proteomes" id="UP000622653">
    <property type="component" value="Unassembled WGS sequence"/>
</dbReference>
<sequence length="108" mass="12704">MPTYKKLVRDRIPEIIEATGKSFTIETLTNEQYIIELKRKLHEELKEFEEAETNLDALEELADLLELLHAASRVLGFTPDHLEKIRQEKEIERGAFHQKLFLIEVEDD</sequence>
<dbReference type="SUPFAM" id="SSF101386">
    <property type="entry name" value="all-alpha NTP pyrophosphatases"/>
    <property type="match status" value="1"/>
</dbReference>
<evidence type="ECO:0000313" key="2">
    <source>
        <dbReference type="EMBL" id="MBF4501074.1"/>
    </source>
</evidence>
<gene>
    <name evidence="2" type="ORF">IRY55_06820</name>
</gene>
<dbReference type="AlphaFoldDB" id="A0A8J7GA96"/>
<keyword evidence="3" id="KW-1185">Reference proteome</keyword>
<name>A0A8J7GA96_9BACL</name>
<dbReference type="CDD" id="cd11532">
    <property type="entry name" value="NTP-PPase_COG4997"/>
    <property type="match status" value="1"/>
</dbReference>
<organism evidence="2 3">
    <name type="scientific">Savagea serpentis</name>
    <dbReference type="NCBI Taxonomy" id="2785297"/>
    <lineage>
        <taxon>Bacteria</taxon>
        <taxon>Bacillati</taxon>
        <taxon>Bacillota</taxon>
        <taxon>Bacilli</taxon>
        <taxon>Bacillales</taxon>
        <taxon>Caryophanaceae</taxon>
        <taxon>Savagea</taxon>
    </lineage>
</organism>
<accession>A0A8J7GA96</accession>
<evidence type="ECO:0000256" key="1">
    <source>
        <dbReference type="SAM" id="Coils"/>
    </source>
</evidence>
<reference evidence="2" key="1">
    <citation type="submission" date="2020-11" db="EMBL/GenBank/DDBJ databases">
        <title>Multidrug resistant novel bacterium Savagea serpentis sp. nov., isolated from the scats of a vine snake (Ahaetulla nasuta).</title>
        <authorList>
            <person name="Venkata Ramana V."/>
            <person name="Vikas Patil S."/>
            <person name="Yogita Lugani V."/>
        </authorList>
    </citation>
    <scope>NUCLEOTIDE SEQUENCE</scope>
    <source>
        <strain evidence="2">SN6</strain>
    </source>
</reference>
<dbReference type="InterPro" id="IPR038735">
    <property type="entry name" value="MSMEG_1276-like_NTP-PPase_dom"/>
</dbReference>
<feature type="coiled-coil region" evidence="1">
    <location>
        <begin position="34"/>
        <end position="68"/>
    </location>
</feature>
<dbReference type="EMBL" id="JADKPV010000002">
    <property type="protein sequence ID" value="MBF4501074.1"/>
    <property type="molecule type" value="Genomic_DNA"/>
</dbReference>
<dbReference type="RefSeq" id="WP_194562551.1">
    <property type="nucleotide sequence ID" value="NZ_JADKPV010000002.1"/>
</dbReference>
<evidence type="ECO:0000313" key="3">
    <source>
        <dbReference type="Proteomes" id="UP000622653"/>
    </source>
</evidence>